<comment type="caution">
    <text evidence="5">The sequence shown here is derived from an EMBL/GenBank/DDBJ whole genome shotgun (WGS) entry which is preliminary data.</text>
</comment>
<dbReference type="EMBL" id="BARV01025771">
    <property type="protein sequence ID" value="GAI46390.1"/>
    <property type="molecule type" value="Genomic_DNA"/>
</dbReference>
<keyword evidence="1" id="KW-0547">Nucleotide-binding</keyword>
<reference evidence="5" key="1">
    <citation type="journal article" date="2014" name="Front. Microbiol.">
        <title>High frequency of phylogenetically diverse reductive dehalogenase-homologous genes in deep subseafloor sedimentary metagenomes.</title>
        <authorList>
            <person name="Kawai M."/>
            <person name="Futagami T."/>
            <person name="Toyoda A."/>
            <person name="Takaki Y."/>
            <person name="Nishi S."/>
            <person name="Hori S."/>
            <person name="Arai W."/>
            <person name="Tsubouchi T."/>
            <person name="Morono Y."/>
            <person name="Uchiyama I."/>
            <person name="Ito T."/>
            <person name="Fujiyama A."/>
            <person name="Inagaki F."/>
            <person name="Takami H."/>
        </authorList>
    </citation>
    <scope>NUCLEOTIDE SEQUENCE</scope>
    <source>
        <strain evidence="5">Expedition CK06-06</strain>
    </source>
</reference>
<keyword evidence="2" id="KW-0342">GTP-binding</keyword>
<sequence>MVKMPAFVPAARITLAPPILLIDTAGIKRRGRVDAGIDYYSLIRAIQAITRCDVALLLLDAAEFITAQDLHIASYILEAGKGIVFLVNKWDIIPQVQKREFKQLLEKRIRFMYYIPMLYLSAETGEGLGRVLPLACQVWQERQKRLSDSAVNKAIQEAVDIHLPPRVGTKRLQIMRAYQDESKPANFVLQVNDPKLIPPPYQRYLEKKLRSKFGFRGVPL</sequence>
<organism evidence="5">
    <name type="scientific">marine sediment metagenome</name>
    <dbReference type="NCBI Taxonomy" id="412755"/>
    <lineage>
        <taxon>unclassified sequences</taxon>
        <taxon>metagenomes</taxon>
        <taxon>ecological metagenomes</taxon>
    </lineage>
</organism>
<feature type="non-terminal residue" evidence="5">
    <location>
        <position position="220"/>
    </location>
</feature>
<name>X1Q5N4_9ZZZZ</name>
<dbReference type="PANTHER" id="PTHR43834">
    <property type="entry name" value="GTPASE DER"/>
    <property type="match status" value="1"/>
</dbReference>
<evidence type="ECO:0000259" key="4">
    <source>
        <dbReference type="Pfam" id="PF14714"/>
    </source>
</evidence>
<dbReference type="Pfam" id="PF14714">
    <property type="entry name" value="KH_dom-like"/>
    <property type="match status" value="1"/>
</dbReference>
<dbReference type="InterPro" id="IPR015946">
    <property type="entry name" value="KH_dom-like_a/b"/>
</dbReference>
<dbReference type="PANTHER" id="PTHR43834:SF6">
    <property type="entry name" value="GTPASE DER"/>
    <property type="match status" value="1"/>
</dbReference>
<dbReference type="InterPro" id="IPR006073">
    <property type="entry name" value="GTP-bd"/>
</dbReference>
<evidence type="ECO:0000313" key="5">
    <source>
        <dbReference type="EMBL" id="GAI46390.1"/>
    </source>
</evidence>
<feature type="domain" description="G" evidence="3">
    <location>
        <begin position="17"/>
        <end position="89"/>
    </location>
</feature>
<evidence type="ECO:0000259" key="3">
    <source>
        <dbReference type="Pfam" id="PF01926"/>
    </source>
</evidence>
<dbReference type="InterPro" id="IPR032859">
    <property type="entry name" value="KH_dom-like"/>
</dbReference>
<dbReference type="SUPFAM" id="SSF52540">
    <property type="entry name" value="P-loop containing nucleoside triphosphate hydrolases"/>
    <property type="match status" value="1"/>
</dbReference>
<protein>
    <recommendedName>
        <fullName evidence="6">EngA-type G domain-containing protein</fullName>
    </recommendedName>
</protein>
<evidence type="ECO:0000256" key="1">
    <source>
        <dbReference type="ARBA" id="ARBA00022741"/>
    </source>
</evidence>
<proteinExistence type="predicted"/>
<evidence type="ECO:0008006" key="6">
    <source>
        <dbReference type="Google" id="ProtNLM"/>
    </source>
</evidence>
<dbReference type="Pfam" id="PF01926">
    <property type="entry name" value="MMR_HSR1"/>
    <property type="match status" value="1"/>
</dbReference>
<dbReference type="Gene3D" id="3.40.50.300">
    <property type="entry name" value="P-loop containing nucleotide triphosphate hydrolases"/>
    <property type="match status" value="1"/>
</dbReference>
<evidence type="ECO:0000256" key="2">
    <source>
        <dbReference type="ARBA" id="ARBA00023134"/>
    </source>
</evidence>
<gene>
    <name evidence="5" type="ORF">S06H3_41761</name>
</gene>
<dbReference type="AlphaFoldDB" id="X1Q5N4"/>
<dbReference type="InterPro" id="IPR027417">
    <property type="entry name" value="P-loop_NTPase"/>
</dbReference>
<feature type="domain" description="GTPase Der C-terminal KH-domain-like" evidence="4">
    <location>
        <begin position="145"/>
        <end position="220"/>
    </location>
</feature>
<dbReference type="GO" id="GO:0005525">
    <property type="term" value="F:GTP binding"/>
    <property type="evidence" value="ECO:0007669"/>
    <property type="project" value="UniProtKB-KW"/>
</dbReference>
<dbReference type="Gene3D" id="3.30.300.20">
    <property type="match status" value="1"/>
</dbReference>
<accession>X1Q5N4</accession>